<dbReference type="InterPro" id="IPR045851">
    <property type="entry name" value="AMP-bd_C_sf"/>
</dbReference>
<dbReference type="Pfam" id="PF13193">
    <property type="entry name" value="AMP-binding_C"/>
    <property type="match status" value="1"/>
</dbReference>
<dbReference type="PROSITE" id="PS00455">
    <property type="entry name" value="AMP_BINDING"/>
    <property type="match status" value="1"/>
</dbReference>
<proteinExistence type="predicted"/>
<accession>A0A843YDK2</accession>
<dbReference type="EMBL" id="WIBF01000002">
    <property type="protein sequence ID" value="MQQ07735.1"/>
    <property type="molecule type" value="Genomic_DNA"/>
</dbReference>
<dbReference type="CDD" id="cd05944">
    <property type="entry name" value="FACL_like_4"/>
    <property type="match status" value="1"/>
</dbReference>
<dbReference type="GO" id="GO:0016878">
    <property type="term" value="F:acid-thiol ligase activity"/>
    <property type="evidence" value="ECO:0007669"/>
    <property type="project" value="UniProtKB-ARBA"/>
</dbReference>
<dbReference type="SUPFAM" id="SSF56801">
    <property type="entry name" value="Acetyl-CoA synthetase-like"/>
    <property type="match status" value="1"/>
</dbReference>
<dbReference type="PANTHER" id="PTHR43767:SF1">
    <property type="entry name" value="NONRIBOSOMAL PEPTIDE SYNTHASE PES1 (EUROFUNG)-RELATED"/>
    <property type="match status" value="1"/>
</dbReference>
<sequence length="628" mass="68194">MGFATAEACAQFASEMTYKERGMPETLYGLLSRTAGKFPDHKAVSYQLLSGPSDKAETVNWREFHARVTQAANMFRALGVGEEDTIAYVLPNCNEALYTFLGGAVAGIVNPINPLLEPEQIASILRETNAKVVVTLKPFPKTDVPQKVAEAVRHAPHVNTVLEVDLNRYLTPPKSWIVPFLRPKMADKAHLAHADYLCFNKEMRKHPTTLAFADSTGDRVACYFHTGGTTGMPKVAQHKYSGLIYNGWIGSTLLFSENDNIMCPLPMFHVFACHVIMMAAVASGAHVVFPTPQGYRGEGVFDNFWKLIERWKISFIITVPTAVSALMQRPVDADISSVKIAFSGSAPMPLELFNRFQATSGVNIVEGYGLTEATCLVSCNPVEGEKQIGSVGIPFPYTDVKIVQSTADGLQEAAVGEVGEICVSNPGVFPGHTYTEAAKNADLYYQGIYLRTGDLGRMGEDGYLWITGRAKDLIIRGGHNIDPAEIEEAVLGHEAVAFAGAIGQPDAHAGELPCVYVELVDGAEVTEAELMDYSKVHIHERAAIPKHLTILDALPKTAVGKVFKPDLRKLAITRVYNAALTEAGLAARVDHVVDDKHRGLAAQVTLNGSDSDSVSHVLGAFTRPWDAI</sequence>
<evidence type="ECO:0000313" key="3">
    <source>
        <dbReference type="EMBL" id="MQQ07735.1"/>
    </source>
</evidence>
<evidence type="ECO:0000259" key="1">
    <source>
        <dbReference type="Pfam" id="PF00501"/>
    </source>
</evidence>
<feature type="domain" description="AMP-dependent synthetase/ligase" evidence="1">
    <location>
        <begin position="32"/>
        <end position="431"/>
    </location>
</feature>
<comment type="caution">
    <text evidence="3">The sequence shown here is derived from an EMBL/GenBank/DDBJ whole genome shotgun (WGS) entry which is preliminary data.</text>
</comment>
<dbReference type="AlphaFoldDB" id="A0A843YDK2"/>
<keyword evidence="4" id="KW-1185">Reference proteome</keyword>
<dbReference type="Gene3D" id="3.30.300.30">
    <property type="match status" value="1"/>
</dbReference>
<dbReference type="NCBIfam" id="NF005714">
    <property type="entry name" value="PRK07529.1"/>
    <property type="match status" value="1"/>
</dbReference>
<dbReference type="RefSeq" id="WP_153214656.1">
    <property type="nucleotide sequence ID" value="NZ_WIBF01000002.1"/>
</dbReference>
<gene>
    <name evidence="3" type="ORF">GFB49_04635</name>
</gene>
<dbReference type="InterPro" id="IPR050237">
    <property type="entry name" value="ATP-dep_AMP-bd_enzyme"/>
</dbReference>
<name>A0A843YDK2_9RHOB</name>
<dbReference type="InterPro" id="IPR000873">
    <property type="entry name" value="AMP-dep_synth/lig_dom"/>
</dbReference>
<dbReference type="InterPro" id="IPR025110">
    <property type="entry name" value="AMP-bd_C"/>
</dbReference>
<dbReference type="PANTHER" id="PTHR43767">
    <property type="entry name" value="LONG-CHAIN-FATTY-ACID--COA LIGASE"/>
    <property type="match status" value="1"/>
</dbReference>
<reference evidence="3 4" key="1">
    <citation type="submission" date="2019-10" db="EMBL/GenBank/DDBJ databases">
        <title>Epibacterium sp. nov., isolated from seawater.</title>
        <authorList>
            <person name="Zhang X."/>
            <person name="Li N."/>
        </authorList>
    </citation>
    <scope>NUCLEOTIDE SEQUENCE [LARGE SCALE GENOMIC DNA]</scope>
    <source>
        <strain evidence="3 4">SM1979</strain>
    </source>
</reference>
<evidence type="ECO:0000313" key="4">
    <source>
        <dbReference type="Proteomes" id="UP000444174"/>
    </source>
</evidence>
<dbReference type="InterPro" id="IPR020845">
    <property type="entry name" value="AMP-binding_CS"/>
</dbReference>
<dbReference type="Gene3D" id="3.40.50.12780">
    <property type="entry name" value="N-terminal domain of ligase-like"/>
    <property type="match status" value="1"/>
</dbReference>
<feature type="domain" description="AMP-binding enzyme C-terminal" evidence="2">
    <location>
        <begin position="485"/>
        <end position="561"/>
    </location>
</feature>
<organism evidence="3 4">
    <name type="scientific">Tritonibacter litoralis</name>
    <dbReference type="NCBI Taxonomy" id="2662264"/>
    <lineage>
        <taxon>Bacteria</taxon>
        <taxon>Pseudomonadati</taxon>
        <taxon>Pseudomonadota</taxon>
        <taxon>Alphaproteobacteria</taxon>
        <taxon>Rhodobacterales</taxon>
        <taxon>Paracoccaceae</taxon>
        <taxon>Tritonibacter</taxon>
    </lineage>
</organism>
<dbReference type="InterPro" id="IPR042099">
    <property type="entry name" value="ANL_N_sf"/>
</dbReference>
<evidence type="ECO:0000259" key="2">
    <source>
        <dbReference type="Pfam" id="PF13193"/>
    </source>
</evidence>
<dbReference type="Proteomes" id="UP000444174">
    <property type="component" value="Unassembled WGS sequence"/>
</dbReference>
<dbReference type="Pfam" id="PF00501">
    <property type="entry name" value="AMP-binding"/>
    <property type="match status" value="1"/>
</dbReference>
<protein>
    <submittedName>
        <fullName evidence="3">Acyl-CoA synthetase</fullName>
    </submittedName>
</protein>